<dbReference type="Proteomes" id="UP000075420">
    <property type="component" value="Unassembled WGS sequence"/>
</dbReference>
<evidence type="ECO:0000256" key="1">
    <source>
        <dbReference type="SAM" id="MobiDB-lite"/>
    </source>
</evidence>
<accession>A0A150PGP0</accession>
<comment type="caution">
    <text evidence="2">The sequence shown here is derived from an EMBL/GenBank/DDBJ whole genome shotgun (WGS) entry which is preliminary data.</text>
</comment>
<feature type="region of interest" description="Disordered" evidence="1">
    <location>
        <begin position="1"/>
        <end position="29"/>
    </location>
</feature>
<name>A0A150PGP0_SORCE</name>
<dbReference type="AlphaFoldDB" id="A0A150PGP0"/>
<reference evidence="2 3" key="1">
    <citation type="submission" date="2014-02" db="EMBL/GenBank/DDBJ databases">
        <title>The small core and large imbalanced accessory genome model reveals a collaborative survival strategy of Sorangium cellulosum strains in nature.</title>
        <authorList>
            <person name="Han K."/>
            <person name="Peng R."/>
            <person name="Blom J."/>
            <person name="Li Y.-Z."/>
        </authorList>
    </citation>
    <scope>NUCLEOTIDE SEQUENCE [LARGE SCALE GENOMIC DNA]</scope>
    <source>
        <strain evidence="2 3">So0157-25</strain>
    </source>
</reference>
<dbReference type="EMBL" id="JELY01001713">
    <property type="protein sequence ID" value="KYF54829.1"/>
    <property type="molecule type" value="Genomic_DNA"/>
</dbReference>
<protein>
    <submittedName>
        <fullName evidence="2">Uncharacterized protein</fullName>
    </submittedName>
</protein>
<evidence type="ECO:0000313" key="2">
    <source>
        <dbReference type="EMBL" id="KYF54829.1"/>
    </source>
</evidence>
<organism evidence="2 3">
    <name type="scientific">Sorangium cellulosum</name>
    <name type="common">Polyangium cellulosum</name>
    <dbReference type="NCBI Taxonomy" id="56"/>
    <lineage>
        <taxon>Bacteria</taxon>
        <taxon>Pseudomonadati</taxon>
        <taxon>Myxococcota</taxon>
        <taxon>Polyangia</taxon>
        <taxon>Polyangiales</taxon>
        <taxon>Polyangiaceae</taxon>
        <taxon>Sorangium</taxon>
    </lineage>
</organism>
<sequence length="115" mass="12550">MLQVVAPSRADGAGRSPGVCSKRKSMHAHKLTVHIPRSRRVEINLPEDVPEGEAEVIVLVQEQRGPRLVAADGNEKLLAACRAVDAWRENNPDRLLSKDQVDAALAAERDGWGEP</sequence>
<proteinExistence type="predicted"/>
<gene>
    <name evidence="2" type="ORF">BE08_27650</name>
</gene>
<evidence type="ECO:0000313" key="3">
    <source>
        <dbReference type="Proteomes" id="UP000075420"/>
    </source>
</evidence>